<feature type="region of interest" description="Disordered" evidence="1">
    <location>
        <begin position="1"/>
        <end position="99"/>
    </location>
</feature>
<proteinExistence type="predicted"/>
<gene>
    <name evidence="2" type="ORF">CASFOL_024011</name>
</gene>
<keyword evidence="3" id="KW-1185">Reference proteome</keyword>
<evidence type="ECO:0000256" key="1">
    <source>
        <dbReference type="SAM" id="MobiDB-lite"/>
    </source>
</evidence>
<organism evidence="2 3">
    <name type="scientific">Castilleja foliolosa</name>
    <dbReference type="NCBI Taxonomy" id="1961234"/>
    <lineage>
        <taxon>Eukaryota</taxon>
        <taxon>Viridiplantae</taxon>
        <taxon>Streptophyta</taxon>
        <taxon>Embryophyta</taxon>
        <taxon>Tracheophyta</taxon>
        <taxon>Spermatophyta</taxon>
        <taxon>Magnoliopsida</taxon>
        <taxon>eudicotyledons</taxon>
        <taxon>Gunneridae</taxon>
        <taxon>Pentapetalae</taxon>
        <taxon>asterids</taxon>
        <taxon>lamiids</taxon>
        <taxon>Lamiales</taxon>
        <taxon>Orobanchaceae</taxon>
        <taxon>Pedicularideae</taxon>
        <taxon>Castillejinae</taxon>
        <taxon>Castilleja</taxon>
    </lineage>
</organism>
<name>A0ABD3CNI0_9LAMI</name>
<evidence type="ECO:0000313" key="3">
    <source>
        <dbReference type="Proteomes" id="UP001632038"/>
    </source>
</evidence>
<accession>A0ABD3CNI0</accession>
<feature type="compositionally biased region" description="Low complexity" evidence="1">
    <location>
        <begin position="39"/>
        <end position="57"/>
    </location>
</feature>
<comment type="caution">
    <text evidence="2">The sequence shown here is derived from an EMBL/GenBank/DDBJ whole genome shotgun (WGS) entry which is preliminary data.</text>
</comment>
<dbReference type="SUPFAM" id="SSF103511">
    <property type="entry name" value="Chlorophyll a-b binding protein"/>
    <property type="match status" value="1"/>
</dbReference>
<sequence>MATLPSSTLQIQKPNPTFLSSRMPIPSLKLQSPPRAAPEENSSAESTSSEPADTSDSFENRLSQIRLRNRSGTGKKAEIRKAKKGKKSGSGSGSGSNVFLPPVSLKEPVSDGLKVEFGFSPYSERINGRIAILGLTALLLVELGTGQSVLNYHSPAIVFTQVYFVAAVSALYVKYEKEKVSVWP</sequence>
<protein>
    <submittedName>
        <fullName evidence="2">Uncharacterized protein</fullName>
    </submittedName>
</protein>
<evidence type="ECO:0000313" key="2">
    <source>
        <dbReference type="EMBL" id="KAL3631027.1"/>
    </source>
</evidence>
<reference evidence="3" key="1">
    <citation type="journal article" date="2024" name="IScience">
        <title>Strigolactones Initiate the Formation of Haustorium-like Structures in Castilleja.</title>
        <authorList>
            <person name="Buerger M."/>
            <person name="Peterson D."/>
            <person name="Chory J."/>
        </authorList>
    </citation>
    <scope>NUCLEOTIDE SEQUENCE [LARGE SCALE GENOMIC DNA]</scope>
</reference>
<feature type="compositionally biased region" description="Polar residues" evidence="1">
    <location>
        <begin position="1"/>
        <end position="20"/>
    </location>
</feature>
<dbReference type="Proteomes" id="UP001632038">
    <property type="component" value="Unassembled WGS sequence"/>
</dbReference>
<dbReference type="EMBL" id="JAVIJP010000032">
    <property type="protein sequence ID" value="KAL3631027.1"/>
    <property type="molecule type" value="Genomic_DNA"/>
</dbReference>
<dbReference type="AlphaFoldDB" id="A0ABD3CNI0"/>